<dbReference type="RefSeq" id="WP_345098502.1">
    <property type="nucleotide sequence ID" value="NZ_BAABGS010000017.1"/>
</dbReference>
<evidence type="ECO:0000256" key="2">
    <source>
        <dbReference type="SAM" id="Phobius"/>
    </source>
</evidence>
<keyword evidence="1" id="KW-0175">Coiled coil</keyword>
<dbReference type="Proteomes" id="UP001597373">
    <property type="component" value="Unassembled WGS sequence"/>
</dbReference>
<name>A0ABW5DKQ7_9HYPH</name>
<keyword evidence="4" id="KW-1185">Reference proteome</keyword>
<sequence>MKLADFIPTPVKVGFCAVAAVAVIAAGWTIYNSIYESGWQDAAFHYEQKMKEQREANERAIAEAKLRLNTEITRIRQEKERLEDALERIEAEADTDPRANSLGISADSVRRLRAIR</sequence>
<keyword evidence="2" id="KW-0472">Membrane</keyword>
<evidence type="ECO:0000313" key="4">
    <source>
        <dbReference type="Proteomes" id="UP001597373"/>
    </source>
</evidence>
<feature type="coiled-coil region" evidence="1">
    <location>
        <begin position="47"/>
        <end position="95"/>
    </location>
</feature>
<organism evidence="3 4">
    <name type="scientific">Chelativorans composti</name>
    <dbReference type="NCBI Taxonomy" id="768533"/>
    <lineage>
        <taxon>Bacteria</taxon>
        <taxon>Pseudomonadati</taxon>
        <taxon>Pseudomonadota</taxon>
        <taxon>Alphaproteobacteria</taxon>
        <taxon>Hyphomicrobiales</taxon>
        <taxon>Phyllobacteriaceae</taxon>
        <taxon>Chelativorans</taxon>
    </lineage>
</organism>
<keyword evidence="2" id="KW-0812">Transmembrane</keyword>
<protein>
    <submittedName>
        <fullName evidence="3">Uncharacterized protein</fullName>
    </submittedName>
</protein>
<comment type="caution">
    <text evidence="3">The sequence shown here is derived from an EMBL/GenBank/DDBJ whole genome shotgun (WGS) entry which is preliminary data.</text>
</comment>
<reference evidence="4" key="1">
    <citation type="journal article" date="2019" name="Int. J. Syst. Evol. Microbiol.">
        <title>The Global Catalogue of Microorganisms (GCM) 10K type strain sequencing project: providing services to taxonomists for standard genome sequencing and annotation.</title>
        <authorList>
            <consortium name="The Broad Institute Genomics Platform"/>
            <consortium name="The Broad Institute Genome Sequencing Center for Infectious Disease"/>
            <person name="Wu L."/>
            <person name="Ma J."/>
        </authorList>
    </citation>
    <scope>NUCLEOTIDE SEQUENCE [LARGE SCALE GENOMIC DNA]</scope>
    <source>
        <strain evidence="4">KCTC 23707</strain>
    </source>
</reference>
<keyword evidence="2" id="KW-1133">Transmembrane helix</keyword>
<feature type="transmembrane region" description="Helical" evidence="2">
    <location>
        <begin position="12"/>
        <end position="31"/>
    </location>
</feature>
<gene>
    <name evidence="3" type="ORF">ACFSMZ_15230</name>
</gene>
<proteinExistence type="predicted"/>
<accession>A0ABW5DKQ7</accession>
<dbReference type="EMBL" id="JBHUIR010000059">
    <property type="protein sequence ID" value="MFD2261101.1"/>
    <property type="molecule type" value="Genomic_DNA"/>
</dbReference>
<evidence type="ECO:0000256" key="1">
    <source>
        <dbReference type="SAM" id="Coils"/>
    </source>
</evidence>
<evidence type="ECO:0000313" key="3">
    <source>
        <dbReference type="EMBL" id="MFD2261101.1"/>
    </source>
</evidence>